<evidence type="ECO:0000313" key="2">
    <source>
        <dbReference type="EMBL" id="ROL48123.1"/>
    </source>
</evidence>
<organism evidence="2 3">
    <name type="scientific">Anabarilius grahami</name>
    <name type="common">Kanglang fish</name>
    <name type="synonym">Barilius grahami</name>
    <dbReference type="NCBI Taxonomy" id="495550"/>
    <lineage>
        <taxon>Eukaryota</taxon>
        <taxon>Metazoa</taxon>
        <taxon>Chordata</taxon>
        <taxon>Craniata</taxon>
        <taxon>Vertebrata</taxon>
        <taxon>Euteleostomi</taxon>
        <taxon>Actinopterygii</taxon>
        <taxon>Neopterygii</taxon>
        <taxon>Teleostei</taxon>
        <taxon>Ostariophysi</taxon>
        <taxon>Cypriniformes</taxon>
        <taxon>Xenocyprididae</taxon>
        <taxon>Xenocypridinae</taxon>
        <taxon>Xenocypridinae incertae sedis</taxon>
        <taxon>Anabarilius</taxon>
    </lineage>
</organism>
<dbReference type="OrthoDB" id="775972at2759"/>
<dbReference type="Proteomes" id="UP000281406">
    <property type="component" value="Unassembled WGS sequence"/>
</dbReference>
<dbReference type="EMBL" id="RJVU01033228">
    <property type="protein sequence ID" value="ROL48123.1"/>
    <property type="molecule type" value="Genomic_DNA"/>
</dbReference>
<feature type="region of interest" description="Disordered" evidence="1">
    <location>
        <begin position="25"/>
        <end position="66"/>
    </location>
</feature>
<comment type="caution">
    <text evidence="2">The sequence shown here is derived from an EMBL/GenBank/DDBJ whole genome shotgun (WGS) entry which is preliminary data.</text>
</comment>
<dbReference type="AlphaFoldDB" id="A0A3N0YPL8"/>
<protein>
    <submittedName>
        <fullName evidence="2">Uncharacterized protein</fullName>
    </submittedName>
</protein>
<gene>
    <name evidence="2" type="ORF">DPX16_9933</name>
</gene>
<name>A0A3N0YPL8_ANAGA</name>
<evidence type="ECO:0000313" key="3">
    <source>
        <dbReference type="Proteomes" id="UP000281406"/>
    </source>
</evidence>
<sequence length="66" mass="7551">MAVDICRAAEIMDNKLKTMALDHSRPGESLNVAEGQRRRPTSRPFEPFAKPAQSMRGTEFRQCRRC</sequence>
<evidence type="ECO:0000256" key="1">
    <source>
        <dbReference type="SAM" id="MobiDB-lite"/>
    </source>
</evidence>
<keyword evidence="3" id="KW-1185">Reference proteome</keyword>
<proteinExistence type="predicted"/>
<reference evidence="2 3" key="1">
    <citation type="submission" date="2018-10" db="EMBL/GenBank/DDBJ databases">
        <title>Genome assembly for a Yunnan-Guizhou Plateau 3E fish, Anabarilius grahami (Regan), and its evolutionary and genetic applications.</title>
        <authorList>
            <person name="Jiang W."/>
        </authorList>
    </citation>
    <scope>NUCLEOTIDE SEQUENCE [LARGE SCALE GENOMIC DNA]</scope>
    <source>
        <strain evidence="2">AG-KIZ</strain>
        <tissue evidence="2">Muscle</tissue>
    </source>
</reference>
<accession>A0A3N0YPL8</accession>